<evidence type="ECO:0000313" key="1">
    <source>
        <dbReference type="EMBL" id="ACK49040.1"/>
    </source>
</evidence>
<dbReference type="SUPFAM" id="SSF141371">
    <property type="entry name" value="PilZ domain-like"/>
    <property type="match status" value="1"/>
</dbReference>
<sequence length="149" mass="17283">MNNRTRNPREDDAASGPLFEAAQVTHLDDKPKGDFAYCVRRNGSDRRGWPRRRTRLRSGKLLDQNNRFLIECQIYDRSDGGARLRVFSDVPPALTIRLYEDCPERLLEAEIVWREGGELGLRFIARRPARAIGKTMLTCLRDRYYAIVD</sequence>
<organism evidence="1 2">
    <name type="scientific">Methylocella silvestris (strain DSM 15510 / CIP 108128 / LMG 27833 / NCIMB 13906 / BL2)</name>
    <dbReference type="NCBI Taxonomy" id="395965"/>
    <lineage>
        <taxon>Bacteria</taxon>
        <taxon>Pseudomonadati</taxon>
        <taxon>Pseudomonadota</taxon>
        <taxon>Alphaproteobacteria</taxon>
        <taxon>Hyphomicrobiales</taxon>
        <taxon>Beijerinckiaceae</taxon>
        <taxon>Methylocella</taxon>
    </lineage>
</organism>
<dbReference type="EMBL" id="CP001280">
    <property type="protein sequence ID" value="ACK49040.1"/>
    <property type="molecule type" value="Genomic_DNA"/>
</dbReference>
<dbReference type="AlphaFoldDB" id="B8EL45"/>
<name>B8EL45_METSB</name>
<dbReference type="eggNOG" id="ENOG5032YFQ">
    <property type="taxonomic scope" value="Bacteria"/>
</dbReference>
<dbReference type="KEGG" id="msl:Msil_0057"/>
<reference evidence="1 2" key="1">
    <citation type="journal article" date="2010" name="J. Bacteriol.">
        <title>Complete genome sequence of the aerobic facultative methanotroph Methylocella silvestris BL2.</title>
        <authorList>
            <person name="Chen Y."/>
            <person name="Crombie A."/>
            <person name="Rahman M.T."/>
            <person name="Dedysh S.N."/>
            <person name="Liesack W."/>
            <person name="Stott M.B."/>
            <person name="Alam M."/>
            <person name="Theisen A.R."/>
            <person name="Murrell J.C."/>
            <person name="Dunfield P.F."/>
        </authorList>
    </citation>
    <scope>NUCLEOTIDE SEQUENCE [LARGE SCALE GENOMIC DNA]</scope>
    <source>
        <strain evidence="2">DSM 15510 / CIP 108128 / LMG 27833 / NCIMB 13906 / BL2</strain>
    </source>
</reference>
<keyword evidence="2" id="KW-1185">Reference proteome</keyword>
<dbReference type="HOGENOM" id="CLU_1773765_0_0_5"/>
<protein>
    <submittedName>
        <fullName evidence="1">Type IV pilus assembly PilZ</fullName>
    </submittedName>
</protein>
<accession>B8EL45</accession>
<dbReference type="RefSeq" id="WP_012589110.1">
    <property type="nucleotide sequence ID" value="NC_011666.1"/>
</dbReference>
<evidence type="ECO:0000313" key="2">
    <source>
        <dbReference type="Proteomes" id="UP000002257"/>
    </source>
</evidence>
<dbReference type="Proteomes" id="UP000002257">
    <property type="component" value="Chromosome"/>
</dbReference>
<dbReference type="OrthoDB" id="7950104at2"/>
<proteinExistence type="predicted"/>
<gene>
    <name evidence="1" type="ordered locus">Msil_0057</name>
</gene>